<comment type="similarity">
    <text evidence="1">Belongs to the peptidase C15 family.</text>
</comment>
<reference evidence="9 10" key="1">
    <citation type="journal article" date="2014" name="BMC Genomics">
        <title>Comparison of environmental and isolate Sulfobacillus genomes reveals diverse carbon, sulfur, nitrogen, and hydrogen metabolisms.</title>
        <authorList>
            <person name="Justice N.B."/>
            <person name="Norman A."/>
            <person name="Brown C.T."/>
            <person name="Singh A."/>
            <person name="Thomas B.C."/>
            <person name="Banfield J.F."/>
        </authorList>
    </citation>
    <scope>NUCLEOTIDE SEQUENCE [LARGE SCALE GENOMIC DNA]</scope>
    <source>
        <strain evidence="9">AMDSBA4</strain>
    </source>
</reference>
<proteinExistence type="inferred from homology"/>
<dbReference type="GO" id="GO:0005829">
    <property type="term" value="C:cytosol"/>
    <property type="evidence" value="ECO:0007669"/>
    <property type="project" value="InterPro"/>
</dbReference>
<name>A0A2T2X0V8_9FIRM</name>
<evidence type="ECO:0000313" key="10">
    <source>
        <dbReference type="Proteomes" id="UP000242972"/>
    </source>
</evidence>
<dbReference type="AlphaFoldDB" id="A0A2T2X0V8"/>
<dbReference type="PRINTS" id="PR00706">
    <property type="entry name" value="PYROGLUPTASE"/>
</dbReference>
<organism evidence="9 10">
    <name type="scientific">Sulfobacillus benefaciens</name>
    <dbReference type="NCBI Taxonomy" id="453960"/>
    <lineage>
        <taxon>Bacteria</taxon>
        <taxon>Bacillati</taxon>
        <taxon>Bacillota</taxon>
        <taxon>Clostridia</taxon>
        <taxon>Eubacteriales</taxon>
        <taxon>Clostridiales Family XVII. Incertae Sedis</taxon>
        <taxon>Sulfobacillus</taxon>
    </lineage>
</organism>
<sequence length="225" mass="24802">MPPYWIVHDDGLLVPFPNMSSAKESSMILVTHFDAFGEDTVNSSQLVAQNLPTDVLDNIVLAQLPTSKVDVEQRIPELIAQHTPQAILGMGQAGGRTAPSLEWVAVNLLHSTMPDNRGQQHRAVPIDPHGPDAYLTTLPVLQLQESMEFHGLPLTLSSTAGLFMCNQALYLFRHHAPTIPSGFLHLPYVPDQVVKKPGIPSMALDTQIRMVSLILHDIKDWLSQI</sequence>
<dbReference type="InterPro" id="IPR016125">
    <property type="entry name" value="Peptidase_C15-like"/>
</dbReference>
<evidence type="ECO:0000313" key="9">
    <source>
        <dbReference type="EMBL" id="PSR28108.1"/>
    </source>
</evidence>
<evidence type="ECO:0000256" key="8">
    <source>
        <dbReference type="ARBA" id="ARBA00031559"/>
    </source>
</evidence>
<evidence type="ECO:0000256" key="6">
    <source>
        <dbReference type="ARBA" id="ARBA00022807"/>
    </source>
</evidence>
<dbReference type="Gene3D" id="3.40.630.20">
    <property type="entry name" value="Peptidase C15, pyroglutamyl peptidase I-like"/>
    <property type="match status" value="1"/>
</dbReference>
<dbReference type="CDD" id="cd00501">
    <property type="entry name" value="Peptidase_C15"/>
    <property type="match status" value="1"/>
</dbReference>
<evidence type="ECO:0000256" key="5">
    <source>
        <dbReference type="ARBA" id="ARBA00022801"/>
    </source>
</evidence>
<dbReference type="PANTHER" id="PTHR23402">
    <property type="entry name" value="PROTEASE FAMILY C15 PYROGLUTAMYL-PEPTIDASE I-RELATED"/>
    <property type="match status" value="1"/>
</dbReference>
<dbReference type="InterPro" id="IPR000816">
    <property type="entry name" value="Peptidase_C15"/>
</dbReference>
<evidence type="ECO:0000256" key="4">
    <source>
        <dbReference type="ARBA" id="ARBA00022670"/>
    </source>
</evidence>
<keyword evidence="5" id="KW-0378">Hydrolase</keyword>
<keyword evidence="4" id="KW-0645">Protease</keyword>
<dbReference type="Proteomes" id="UP000242972">
    <property type="component" value="Unassembled WGS sequence"/>
</dbReference>
<evidence type="ECO:0000256" key="1">
    <source>
        <dbReference type="ARBA" id="ARBA00006641"/>
    </source>
</evidence>
<dbReference type="GO" id="GO:0016920">
    <property type="term" value="F:pyroglutamyl-peptidase activity"/>
    <property type="evidence" value="ECO:0007669"/>
    <property type="project" value="InterPro"/>
</dbReference>
<gene>
    <name evidence="9" type="ORF">C7B46_19115</name>
</gene>
<dbReference type="EMBL" id="PXYW01000100">
    <property type="protein sequence ID" value="PSR28108.1"/>
    <property type="molecule type" value="Genomic_DNA"/>
</dbReference>
<evidence type="ECO:0000256" key="7">
    <source>
        <dbReference type="ARBA" id="ARBA00030836"/>
    </source>
</evidence>
<keyword evidence="6" id="KW-0788">Thiol protease</keyword>
<dbReference type="SUPFAM" id="SSF53182">
    <property type="entry name" value="Pyrrolidone carboxyl peptidase (pyroglutamate aminopeptidase)"/>
    <property type="match status" value="1"/>
</dbReference>
<evidence type="ECO:0000256" key="2">
    <source>
        <dbReference type="ARBA" id="ARBA00019191"/>
    </source>
</evidence>
<accession>A0A2T2X0V8</accession>
<dbReference type="GO" id="GO:0006508">
    <property type="term" value="P:proteolysis"/>
    <property type="evidence" value="ECO:0007669"/>
    <property type="project" value="UniProtKB-KW"/>
</dbReference>
<dbReference type="PANTHER" id="PTHR23402:SF1">
    <property type="entry name" value="PYROGLUTAMYL-PEPTIDASE I"/>
    <property type="match status" value="1"/>
</dbReference>
<evidence type="ECO:0000256" key="3">
    <source>
        <dbReference type="ARBA" id="ARBA00022490"/>
    </source>
</evidence>
<protein>
    <recommendedName>
        <fullName evidence="2">Pyrrolidone-carboxylate peptidase</fullName>
    </recommendedName>
    <alternativeName>
        <fullName evidence="7">5-oxoprolyl-peptidase</fullName>
    </alternativeName>
    <alternativeName>
        <fullName evidence="8">Pyroglutamyl-peptidase I</fullName>
    </alternativeName>
</protein>
<keyword evidence="3" id="KW-0963">Cytoplasm</keyword>
<dbReference type="InterPro" id="IPR036440">
    <property type="entry name" value="Peptidase_C15-like_sf"/>
</dbReference>
<dbReference type="PIRSF" id="PIRSF015592">
    <property type="entry name" value="Prld-crbxl_pptds"/>
    <property type="match status" value="1"/>
</dbReference>
<dbReference type="Pfam" id="PF01470">
    <property type="entry name" value="Peptidase_C15"/>
    <property type="match status" value="1"/>
</dbReference>
<comment type="caution">
    <text evidence="9">The sequence shown here is derived from an EMBL/GenBank/DDBJ whole genome shotgun (WGS) entry which is preliminary data.</text>
</comment>